<dbReference type="InterPro" id="IPR036890">
    <property type="entry name" value="HATPase_C_sf"/>
</dbReference>
<dbReference type="Gene3D" id="3.40.50.2300">
    <property type="match status" value="1"/>
</dbReference>
<dbReference type="InterPro" id="IPR004358">
    <property type="entry name" value="Sig_transdc_His_kin-like_C"/>
</dbReference>
<sequence>MSKILVIDDEEEIRIALKRVLTREGYEVVLSASVIDAIEKVNSDKDFSLVISDIMMKGKNGIDFIQYVSESNKNLPVILITGNPNLATAESAVRFKAFEYISKPVDRFQILSVVKRAIESKTKIDVDAEKLHQSEIMEKVLRSQYLDLNRQNAAILNATSDAVITIDFNKTIVSANSATFEMFRYPSPADLIGQTIQVLFTENKMDKYIDRIQEVMSKNQIKQAYQQTDVTLKRSDDSTFVADVAICTYILDGESYFTGVVRDVTQKKMMVEQLIDSERRAFLSTVAASIGHEINNSLTAIQGFVEMAMKEAAEASLKDRALQVTLNQTQKLQTLTSNLLQLGKSSKTRSETIEPIDVNKAVSHVLEVFKETARLKYCQINWEPGEKLSININPDQFSLLLSNILLNAADATKNTGTISIQAFKEKGCVHLSVADDGYGMTEEVISKIYEPYFTTKELGRGTGLGMFVVKQIIDSFGIKLTISSEPEKGSVFTFIFSN</sequence>
<dbReference type="PANTHER" id="PTHR43547">
    <property type="entry name" value="TWO-COMPONENT HISTIDINE KINASE"/>
    <property type="match status" value="1"/>
</dbReference>
<dbReference type="SUPFAM" id="SSF55874">
    <property type="entry name" value="ATPase domain of HSP90 chaperone/DNA topoisomerase II/histidine kinase"/>
    <property type="match status" value="1"/>
</dbReference>
<dbReference type="Pfam" id="PF00072">
    <property type="entry name" value="Response_reg"/>
    <property type="match status" value="1"/>
</dbReference>
<evidence type="ECO:0000256" key="2">
    <source>
        <dbReference type="ARBA" id="ARBA00012438"/>
    </source>
</evidence>
<protein>
    <recommendedName>
        <fullName evidence="2">histidine kinase</fullName>
        <ecNumber evidence="2">2.7.13.3</ecNumber>
    </recommendedName>
</protein>
<organism evidence="7 8">
    <name type="scientific">Leptospira kobayashii</name>
    <dbReference type="NCBI Taxonomy" id="1917830"/>
    <lineage>
        <taxon>Bacteria</taxon>
        <taxon>Pseudomonadati</taxon>
        <taxon>Spirochaetota</taxon>
        <taxon>Spirochaetia</taxon>
        <taxon>Leptospirales</taxon>
        <taxon>Leptospiraceae</taxon>
        <taxon>Leptospira</taxon>
    </lineage>
</organism>
<accession>A0ABN6KA68</accession>
<keyword evidence="3 4" id="KW-0597">Phosphoprotein</keyword>
<keyword evidence="8" id="KW-1185">Reference proteome</keyword>
<dbReference type="Gene3D" id="1.10.287.130">
    <property type="match status" value="1"/>
</dbReference>
<dbReference type="InterPro" id="IPR036097">
    <property type="entry name" value="HisK_dim/P_sf"/>
</dbReference>
<dbReference type="Pfam" id="PF02518">
    <property type="entry name" value="HATPase_c"/>
    <property type="match status" value="1"/>
</dbReference>
<dbReference type="PANTHER" id="PTHR43547:SF2">
    <property type="entry name" value="HYBRID SIGNAL TRANSDUCTION HISTIDINE KINASE C"/>
    <property type="match status" value="1"/>
</dbReference>
<reference evidence="7 8" key="1">
    <citation type="submission" date="2021-08" db="EMBL/GenBank/DDBJ databases">
        <title>Complete genome sequence of Leptospira kobayashii strain E30.</title>
        <authorList>
            <person name="Nakao R."/>
            <person name="Nakamura S."/>
            <person name="Masuzawa T."/>
            <person name="Koizumi N."/>
        </authorList>
    </citation>
    <scope>NUCLEOTIDE SEQUENCE [LARGE SCALE GENOMIC DNA]</scope>
    <source>
        <strain evidence="7 8">E30</strain>
    </source>
</reference>
<proteinExistence type="predicted"/>
<evidence type="ECO:0000256" key="3">
    <source>
        <dbReference type="ARBA" id="ARBA00022553"/>
    </source>
</evidence>
<dbReference type="EC" id="2.7.13.3" evidence="2"/>
<dbReference type="NCBIfam" id="TIGR00229">
    <property type="entry name" value="sensory_box"/>
    <property type="match status" value="1"/>
</dbReference>
<evidence type="ECO:0000313" key="7">
    <source>
        <dbReference type="EMBL" id="BDA77139.1"/>
    </source>
</evidence>
<dbReference type="InterPro" id="IPR003594">
    <property type="entry name" value="HATPase_dom"/>
</dbReference>
<dbReference type="PROSITE" id="PS50110">
    <property type="entry name" value="RESPONSE_REGULATORY"/>
    <property type="match status" value="1"/>
</dbReference>
<dbReference type="InterPro" id="IPR005467">
    <property type="entry name" value="His_kinase_dom"/>
</dbReference>
<dbReference type="SMART" id="SM00091">
    <property type="entry name" value="PAS"/>
    <property type="match status" value="1"/>
</dbReference>
<dbReference type="EMBL" id="AP025028">
    <property type="protein sequence ID" value="BDA77139.1"/>
    <property type="molecule type" value="Genomic_DNA"/>
</dbReference>
<dbReference type="Gene3D" id="3.30.450.20">
    <property type="entry name" value="PAS domain"/>
    <property type="match status" value="1"/>
</dbReference>
<name>A0ABN6KA68_9LEPT</name>
<dbReference type="RefSeq" id="WP_109021756.1">
    <property type="nucleotide sequence ID" value="NZ_AP025028.1"/>
</dbReference>
<feature type="domain" description="Histidine kinase" evidence="5">
    <location>
        <begin position="289"/>
        <end position="498"/>
    </location>
</feature>
<dbReference type="InterPro" id="IPR003661">
    <property type="entry name" value="HisK_dim/P_dom"/>
</dbReference>
<evidence type="ECO:0000313" key="8">
    <source>
        <dbReference type="Proteomes" id="UP000245263"/>
    </source>
</evidence>
<dbReference type="SMART" id="SM00388">
    <property type="entry name" value="HisKA"/>
    <property type="match status" value="1"/>
</dbReference>
<dbReference type="InterPro" id="IPR011006">
    <property type="entry name" value="CheY-like_superfamily"/>
</dbReference>
<dbReference type="SUPFAM" id="SSF52172">
    <property type="entry name" value="CheY-like"/>
    <property type="match status" value="1"/>
</dbReference>
<dbReference type="SUPFAM" id="SSF47384">
    <property type="entry name" value="Homodimeric domain of signal transducing histidine kinase"/>
    <property type="match status" value="1"/>
</dbReference>
<dbReference type="GO" id="GO:0016301">
    <property type="term" value="F:kinase activity"/>
    <property type="evidence" value="ECO:0007669"/>
    <property type="project" value="UniProtKB-KW"/>
</dbReference>
<dbReference type="Pfam" id="PF00989">
    <property type="entry name" value="PAS"/>
    <property type="match status" value="1"/>
</dbReference>
<dbReference type="SUPFAM" id="SSF55785">
    <property type="entry name" value="PYP-like sensor domain (PAS domain)"/>
    <property type="match status" value="1"/>
</dbReference>
<evidence type="ECO:0000256" key="4">
    <source>
        <dbReference type="PROSITE-ProRule" id="PRU00169"/>
    </source>
</evidence>
<gene>
    <name evidence="7" type="ORF">LPTSP3_g00690</name>
</gene>
<evidence type="ECO:0000256" key="1">
    <source>
        <dbReference type="ARBA" id="ARBA00000085"/>
    </source>
</evidence>
<dbReference type="SMART" id="SM00387">
    <property type="entry name" value="HATPase_c"/>
    <property type="match status" value="1"/>
</dbReference>
<dbReference type="PROSITE" id="PS50109">
    <property type="entry name" value="HIS_KIN"/>
    <property type="match status" value="1"/>
</dbReference>
<dbReference type="CDD" id="cd00130">
    <property type="entry name" value="PAS"/>
    <property type="match status" value="1"/>
</dbReference>
<dbReference type="InterPro" id="IPR013767">
    <property type="entry name" value="PAS_fold"/>
</dbReference>
<dbReference type="InterPro" id="IPR035965">
    <property type="entry name" value="PAS-like_dom_sf"/>
</dbReference>
<keyword evidence="7" id="KW-0808">Transferase</keyword>
<dbReference type="Gene3D" id="3.30.565.10">
    <property type="entry name" value="Histidine kinase-like ATPase, C-terminal domain"/>
    <property type="match status" value="1"/>
</dbReference>
<dbReference type="SMART" id="SM00448">
    <property type="entry name" value="REC"/>
    <property type="match status" value="1"/>
</dbReference>
<feature type="modified residue" description="4-aspartylphosphate" evidence="4">
    <location>
        <position position="53"/>
    </location>
</feature>
<keyword evidence="7" id="KW-0418">Kinase</keyword>
<dbReference type="PRINTS" id="PR00344">
    <property type="entry name" value="BCTRLSENSOR"/>
</dbReference>
<comment type="catalytic activity">
    <reaction evidence="1">
        <text>ATP + protein L-histidine = ADP + protein N-phospho-L-histidine.</text>
        <dbReference type="EC" id="2.7.13.3"/>
    </reaction>
</comment>
<dbReference type="Pfam" id="PF00512">
    <property type="entry name" value="HisKA"/>
    <property type="match status" value="1"/>
</dbReference>
<dbReference type="Proteomes" id="UP000245263">
    <property type="component" value="Chromosome 1"/>
</dbReference>
<dbReference type="CDD" id="cd00082">
    <property type="entry name" value="HisKA"/>
    <property type="match status" value="1"/>
</dbReference>
<feature type="domain" description="Response regulatory" evidence="6">
    <location>
        <begin position="3"/>
        <end position="118"/>
    </location>
</feature>
<dbReference type="InterPro" id="IPR000014">
    <property type="entry name" value="PAS"/>
</dbReference>
<evidence type="ECO:0000259" key="5">
    <source>
        <dbReference type="PROSITE" id="PS50109"/>
    </source>
</evidence>
<dbReference type="InterPro" id="IPR001789">
    <property type="entry name" value="Sig_transdc_resp-reg_receiver"/>
</dbReference>
<evidence type="ECO:0000259" key="6">
    <source>
        <dbReference type="PROSITE" id="PS50110"/>
    </source>
</evidence>